<dbReference type="GO" id="GO:0044183">
    <property type="term" value="F:protein folding chaperone"/>
    <property type="evidence" value="ECO:0007669"/>
    <property type="project" value="TreeGrafter"/>
</dbReference>
<comment type="subunit">
    <text evidence="3">Interacts with RIP1.</text>
</comment>
<evidence type="ECO:0000256" key="9">
    <source>
        <dbReference type="SAM" id="MobiDB-lite"/>
    </source>
</evidence>
<comment type="subcellular location">
    <subcellularLocation>
        <location evidence="1">Mitochondrion matrix</location>
    </subcellularLocation>
</comment>
<keyword evidence="6" id="KW-0496">Mitochondrion</keyword>
<feature type="region of interest" description="Disordered" evidence="9">
    <location>
        <begin position="41"/>
        <end position="91"/>
    </location>
</feature>
<dbReference type="InterPro" id="IPR050435">
    <property type="entry name" value="MZM1/LYRM7"/>
</dbReference>
<comment type="function">
    <text evidence="8">Assembly factor required for Rieske Fe-S protein RIP1 incorporation into the cytochrome b-c1 (CIII) complex. Functions as a chaperone, binding to this subunit within the mitochondrial matrix and stabilizing it prior to its translocation and insertion into the late CIII dimeric intermediate within the mitochondrial inner membrane. Modulates the mitochondrial matrix zinc pool.</text>
</comment>
<evidence type="ECO:0000256" key="4">
    <source>
        <dbReference type="ARBA" id="ARBA00015108"/>
    </source>
</evidence>
<evidence type="ECO:0000256" key="8">
    <source>
        <dbReference type="ARBA" id="ARBA00025268"/>
    </source>
</evidence>
<dbReference type="AlphaFoldDB" id="A0AA38LQI8"/>
<organism evidence="10 11">
    <name type="scientific">Dioszegia hungarica</name>
    <dbReference type="NCBI Taxonomy" id="4972"/>
    <lineage>
        <taxon>Eukaryota</taxon>
        <taxon>Fungi</taxon>
        <taxon>Dikarya</taxon>
        <taxon>Basidiomycota</taxon>
        <taxon>Agaricomycotina</taxon>
        <taxon>Tremellomycetes</taxon>
        <taxon>Tremellales</taxon>
        <taxon>Bulleribasidiaceae</taxon>
        <taxon>Dioszegia</taxon>
    </lineage>
</organism>
<dbReference type="InterPro" id="IPR045298">
    <property type="entry name" value="Complex1_LYR_LYRM7"/>
</dbReference>
<dbReference type="PANTHER" id="PTHR46749">
    <property type="entry name" value="COMPLEX III ASSEMBLY FACTOR LYRM7"/>
    <property type="match status" value="1"/>
</dbReference>
<dbReference type="Pfam" id="PF13233">
    <property type="entry name" value="Complex1_LYR_2"/>
    <property type="match status" value="1"/>
</dbReference>
<evidence type="ECO:0000256" key="5">
    <source>
        <dbReference type="ARBA" id="ARBA00022946"/>
    </source>
</evidence>
<reference evidence="10" key="1">
    <citation type="journal article" date="2022" name="G3 (Bethesda)">
        <title>High quality genome of the basidiomycete yeast Dioszegia hungarica PDD-24b-2 isolated from cloud water.</title>
        <authorList>
            <person name="Jarrige D."/>
            <person name="Haridas S."/>
            <person name="Bleykasten-Grosshans C."/>
            <person name="Joly M."/>
            <person name="Nadalig T."/>
            <person name="Sancelme M."/>
            <person name="Vuilleumier S."/>
            <person name="Grigoriev I.V."/>
            <person name="Amato P."/>
            <person name="Bringel F."/>
        </authorList>
    </citation>
    <scope>NUCLEOTIDE SEQUENCE</scope>
    <source>
        <strain evidence="10">PDD-24b-2</strain>
    </source>
</reference>
<name>A0AA38LQI8_9TREE</name>
<protein>
    <recommendedName>
        <fullName evidence="4">Mitochondrial zinc maintenance protein 1, mitochondrial</fullName>
    </recommendedName>
</protein>
<evidence type="ECO:0000256" key="7">
    <source>
        <dbReference type="ARBA" id="ARBA00023186"/>
    </source>
</evidence>
<evidence type="ECO:0000256" key="3">
    <source>
        <dbReference type="ARBA" id="ARBA00011589"/>
    </source>
</evidence>
<keyword evidence="7" id="KW-0143">Chaperone</keyword>
<dbReference type="GeneID" id="77730827"/>
<feature type="compositionally biased region" description="Low complexity" evidence="9">
    <location>
        <begin position="56"/>
        <end position="80"/>
    </location>
</feature>
<evidence type="ECO:0000313" key="11">
    <source>
        <dbReference type="Proteomes" id="UP001164286"/>
    </source>
</evidence>
<keyword evidence="5" id="KW-0809">Transit peptide</keyword>
<dbReference type="GO" id="GO:0005759">
    <property type="term" value="C:mitochondrial matrix"/>
    <property type="evidence" value="ECO:0007669"/>
    <property type="project" value="UniProtKB-SubCell"/>
</dbReference>
<evidence type="ECO:0000256" key="6">
    <source>
        <dbReference type="ARBA" id="ARBA00023128"/>
    </source>
</evidence>
<evidence type="ECO:0000256" key="2">
    <source>
        <dbReference type="ARBA" id="ARBA00009949"/>
    </source>
</evidence>
<dbReference type="PANTHER" id="PTHR46749:SF1">
    <property type="entry name" value="COMPLEX III ASSEMBLY FACTOR LYRM7"/>
    <property type="match status" value="1"/>
</dbReference>
<dbReference type="RefSeq" id="XP_052941727.1">
    <property type="nucleotide sequence ID" value="XM_053091622.1"/>
</dbReference>
<proteinExistence type="inferred from homology"/>
<sequence length="173" mass="18514">MSLSPTLLTTARSTYRAVLRSARITFAGDLPRRAALENAVRATFRSRTMTPPTPGPSSSSSAPASSSSSSSPASPSHTSSEGGVGEQEVDPALIAQRLAEWGEIASFLRRNVVQGTMDESGSYKLRLTKDTELNDNERDKPAAVQPLTPFPNRDKSAPRPKCGETPPEAPAFW</sequence>
<dbReference type="CDD" id="cd20267">
    <property type="entry name" value="Complex1_LYR_LYRM7"/>
    <property type="match status" value="1"/>
</dbReference>
<keyword evidence="11" id="KW-1185">Reference proteome</keyword>
<accession>A0AA38LQI8</accession>
<dbReference type="Proteomes" id="UP001164286">
    <property type="component" value="Unassembled WGS sequence"/>
</dbReference>
<evidence type="ECO:0000256" key="1">
    <source>
        <dbReference type="ARBA" id="ARBA00004305"/>
    </source>
</evidence>
<comment type="similarity">
    <text evidence="2">Belongs to the complex I LYR family. MZM1 subfamily.</text>
</comment>
<dbReference type="EMBL" id="JAKWFO010000016">
    <property type="protein sequence ID" value="KAI9631950.1"/>
    <property type="molecule type" value="Genomic_DNA"/>
</dbReference>
<dbReference type="GO" id="GO:0034551">
    <property type="term" value="P:mitochondrial respiratory chain complex III assembly"/>
    <property type="evidence" value="ECO:0007669"/>
    <property type="project" value="InterPro"/>
</dbReference>
<feature type="region of interest" description="Disordered" evidence="9">
    <location>
        <begin position="124"/>
        <end position="173"/>
    </location>
</feature>
<evidence type="ECO:0000313" key="10">
    <source>
        <dbReference type="EMBL" id="KAI9631950.1"/>
    </source>
</evidence>
<feature type="compositionally biased region" description="Basic and acidic residues" evidence="9">
    <location>
        <begin position="127"/>
        <end position="141"/>
    </location>
</feature>
<gene>
    <name evidence="10" type="ORF">MKK02DRAFT_41588</name>
</gene>
<comment type="caution">
    <text evidence="10">The sequence shown here is derived from an EMBL/GenBank/DDBJ whole genome shotgun (WGS) entry which is preliminary data.</text>
</comment>